<keyword evidence="4" id="KW-1185">Reference proteome</keyword>
<gene>
    <name evidence="3" type="ORF">POTOM_058371</name>
</gene>
<feature type="transmembrane region" description="Helical" evidence="2">
    <location>
        <begin position="103"/>
        <end position="122"/>
    </location>
</feature>
<dbReference type="GO" id="GO:0015297">
    <property type="term" value="F:antiporter activity"/>
    <property type="evidence" value="ECO:0007669"/>
    <property type="project" value="InterPro"/>
</dbReference>
<evidence type="ECO:0000313" key="4">
    <source>
        <dbReference type="Proteomes" id="UP000886885"/>
    </source>
</evidence>
<name>A0A8X7XV34_POPTO</name>
<dbReference type="GO" id="GO:0042910">
    <property type="term" value="F:xenobiotic transmembrane transporter activity"/>
    <property type="evidence" value="ECO:0007669"/>
    <property type="project" value="InterPro"/>
</dbReference>
<feature type="transmembrane region" description="Helical" evidence="2">
    <location>
        <begin position="31"/>
        <end position="52"/>
    </location>
</feature>
<organism evidence="3 4">
    <name type="scientific">Populus tomentosa</name>
    <name type="common">Chinese white poplar</name>
    <dbReference type="NCBI Taxonomy" id="118781"/>
    <lineage>
        <taxon>Eukaryota</taxon>
        <taxon>Viridiplantae</taxon>
        <taxon>Streptophyta</taxon>
        <taxon>Embryophyta</taxon>
        <taxon>Tracheophyta</taxon>
        <taxon>Spermatophyta</taxon>
        <taxon>Magnoliopsida</taxon>
        <taxon>eudicotyledons</taxon>
        <taxon>Gunneridae</taxon>
        <taxon>Pentapetalae</taxon>
        <taxon>rosids</taxon>
        <taxon>fabids</taxon>
        <taxon>Malpighiales</taxon>
        <taxon>Salicaceae</taxon>
        <taxon>Saliceae</taxon>
        <taxon>Populus</taxon>
    </lineage>
</organism>
<proteinExistence type="inferred from homology"/>
<evidence type="ECO:0000256" key="1">
    <source>
        <dbReference type="ARBA" id="ARBA00010199"/>
    </source>
</evidence>
<keyword evidence="2" id="KW-1133">Transmembrane helix</keyword>
<evidence type="ECO:0000256" key="2">
    <source>
        <dbReference type="SAM" id="Phobius"/>
    </source>
</evidence>
<keyword evidence="2" id="KW-0472">Membrane</keyword>
<dbReference type="GO" id="GO:0016020">
    <property type="term" value="C:membrane"/>
    <property type="evidence" value="ECO:0007669"/>
    <property type="project" value="InterPro"/>
</dbReference>
<dbReference type="EMBL" id="JAAWWB010000037">
    <property type="protein sequence ID" value="KAG6738749.1"/>
    <property type="molecule type" value="Genomic_DNA"/>
</dbReference>
<accession>A0A8X7XV34</accession>
<comment type="caution">
    <text evidence="3">The sequence shown here is derived from an EMBL/GenBank/DDBJ whole genome shotgun (WGS) entry which is preliminary data.</text>
</comment>
<feature type="transmembrane region" description="Helical" evidence="2">
    <location>
        <begin position="203"/>
        <end position="225"/>
    </location>
</feature>
<keyword evidence="2" id="KW-0812">Transmembrane</keyword>
<sequence>MTTIQFGLAGALEAQCGQAYGAEQYQKLRTYTYCAIISLILVCLPISFPWMFTDKLLILIGQDPSISHVARKYSICLIPNLFSYAILQALIRCFQTQSLILPMLFSSFASLCFHIPLCWALVFKAEMGIIGAALAISLSYWLNVILIHEQQLSSNIEEKNIKLPAMVDNSLSSLMLLRDMIRVLLLCSASGVARGSGWQKFGAYVNLGACYLVGTPVAAVLAFVLHLRARSCVQASLLALRTIFTNWKEYGFNPNNFLLQFDLLLR</sequence>
<comment type="similarity">
    <text evidence="1">Belongs to the multi antimicrobial extrusion (MATE) (TC 2.A.66.1) family.</text>
</comment>
<dbReference type="AlphaFoldDB" id="A0A8X7XV34"/>
<dbReference type="OrthoDB" id="2126698at2759"/>
<evidence type="ECO:0000313" key="3">
    <source>
        <dbReference type="EMBL" id="KAG6738749.1"/>
    </source>
</evidence>
<feature type="transmembrane region" description="Helical" evidence="2">
    <location>
        <begin position="128"/>
        <end position="147"/>
    </location>
</feature>
<dbReference type="InterPro" id="IPR002528">
    <property type="entry name" value="MATE_fam"/>
</dbReference>
<protein>
    <recommendedName>
        <fullName evidence="5">MATE efflux family protein</fullName>
    </recommendedName>
</protein>
<evidence type="ECO:0008006" key="5">
    <source>
        <dbReference type="Google" id="ProtNLM"/>
    </source>
</evidence>
<dbReference type="Proteomes" id="UP000886885">
    <property type="component" value="Chromosome 19A"/>
</dbReference>
<dbReference type="PANTHER" id="PTHR11206">
    <property type="entry name" value="MULTIDRUG RESISTANCE PROTEIN"/>
    <property type="match status" value="1"/>
</dbReference>
<dbReference type="Pfam" id="PF01554">
    <property type="entry name" value="MatE"/>
    <property type="match status" value="1"/>
</dbReference>
<reference evidence="3" key="1">
    <citation type="journal article" date="2020" name="bioRxiv">
        <title>Hybrid origin of Populus tomentosa Carr. identified through genome sequencing and phylogenomic analysis.</title>
        <authorList>
            <person name="An X."/>
            <person name="Gao K."/>
            <person name="Chen Z."/>
            <person name="Li J."/>
            <person name="Yang X."/>
            <person name="Yang X."/>
            <person name="Zhou J."/>
            <person name="Guo T."/>
            <person name="Zhao T."/>
            <person name="Huang S."/>
            <person name="Miao D."/>
            <person name="Khan W.U."/>
            <person name="Rao P."/>
            <person name="Ye M."/>
            <person name="Lei B."/>
            <person name="Liao W."/>
            <person name="Wang J."/>
            <person name="Ji L."/>
            <person name="Li Y."/>
            <person name="Guo B."/>
            <person name="Mustafa N.S."/>
            <person name="Li S."/>
            <person name="Yun Q."/>
            <person name="Keller S.R."/>
            <person name="Mao J."/>
            <person name="Zhang R."/>
            <person name="Strauss S.H."/>
        </authorList>
    </citation>
    <scope>NUCLEOTIDE SEQUENCE</scope>
    <source>
        <strain evidence="3">GM15</strain>
        <tissue evidence="3">Leaf</tissue>
    </source>
</reference>